<evidence type="ECO:0000313" key="4">
    <source>
        <dbReference type="Proteomes" id="UP000634136"/>
    </source>
</evidence>
<dbReference type="PANTHER" id="PTHR21737:SF18">
    <property type="entry name" value="SPLICING FACTOR CACTIN"/>
    <property type="match status" value="1"/>
</dbReference>
<organism evidence="3 4">
    <name type="scientific">Senna tora</name>
    <dbReference type="NCBI Taxonomy" id="362788"/>
    <lineage>
        <taxon>Eukaryota</taxon>
        <taxon>Viridiplantae</taxon>
        <taxon>Streptophyta</taxon>
        <taxon>Embryophyta</taxon>
        <taxon>Tracheophyta</taxon>
        <taxon>Spermatophyta</taxon>
        <taxon>Magnoliopsida</taxon>
        <taxon>eudicotyledons</taxon>
        <taxon>Gunneridae</taxon>
        <taxon>Pentapetalae</taxon>
        <taxon>rosids</taxon>
        <taxon>fabids</taxon>
        <taxon>Fabales</taxon>
        <taxon>Fabaceae</taxon>
        <taxon>Caesalpinioideae</taxon>
        <taxon>Cassia clade</taxon>
        <taxon>Senna</taxon>
    </lineage>
</organism>
<dbReference type="GO" id="GO:0005737">
    <property type="term" value="C:cytoplasm"/>
    <property type="evidence" value="ECO:0007669"/>
    <property type="project" value="TreeGrafter"/>
</dbReference>
<dbReference type="SMART" id="SM01050">
    <property type="entry name" value="CactinC_cactus"/>
    <property type="match status" value="1"/>
</dbReference>
<dbReference type="EMBL" id="JAAIUW010000006">
    <property type="protein sequence ID" value="KAF7825884.1"/>
    <property type="molecule type" value="Genomic_DNA"/>
</dbReference>
<gene>
    <name evidence="3" type="ORF">G2W53_017048</name>
</gene>
<comment type="caution">
    <text evidence="3">The sequence shown here is derived from an EMBL/GenBank/DDBJ whole genome shotgun (WGS) entry which is preliminary data.</text>
</comment>
<dbReference type="GO" id="GO:0005681">
    <property type="term" value="C:spliceosomal complex"/>
    <property type="evidence" value="ECO:0007669"/>
    <property type="project" value="TreeGrafter"/>
</dbReference>
<sequence length="323" mass="38714">MGSKSKRSFNKRRRSHRLHRSYSDNDHSCVYTKKRSSNSSTAIEEEITEYLARKLKTHLKDLFVWQKKIERDVSRGLPLDAYSLGAERKRHRERIEEIEEAKKSRERKALERAAKRYCFAPSDFQDEQQESKLRSEEDEYEFEMNAAEGDTDHHHQHEEEAMAASTRRAESNLRSEISKIEEDLQEDESDMQALEEDTDDYHQLRKPKYWNRVHTGYEWNKYNKIHYDHHDSPPPKSVRGYKFVIFYTDLEDNKKVPSYTIEKDGNNSETCILRFHGGSPYEDIAFRIVNKDWEYCGKKGFKCTFEGGILRLYFNFKRYRYRK</sequence>
<keyword evidence="4" id="KW-1185">Reference proteome</keyword>
<evidence type="ECO:0000259" key="2">
    <source>
        <dbReference type="Pfam" id="PF09732"/>
    </source>
</evidence>
<dbReference type="Pfam" id="PF09732">
    <property type="entry name" value="CactinC_cactus"/>
    <property type="match status" value="1"/>
</dbReference>
<feature type="compositionally biased region" description="Basic and acidic residues" evidence="1">
    <location>
        <begin position="150"/>
        <end position="160"/>
    </location>
</feature>
<dbReference type="OrthoDB" id="265955at2759"/>
<proteinExistence type="predicted"/>
<protein>
    <submittedName>
        <fullName evidence="3">Cactin</fullName>
    </submittedName>
</protein>
<dbReference type="AlphaFoldDB" id="A0A834TXL5"/>
<name>A0A834TXL5_9FABA</name>
<feature type="compositionally biased region" description="Basic residues" evidence="1">
    <location>
        <begin position="1"/>
        <end position="20"/>
    </location>
</feature>
<dbReference type="InterPro" id="IPR019134">
    <property type="entry name" value="Cactin_C"/>
</dbReference>
<feature type="domain" description="Splicing factor Cactin C-terminal" evidence="2">
    <location>
        <begin position="200"/>
        <end position="323"/>
    </location>
</feature>
<dbReference type="PANTHER" id="PTHR21737">
    <property type="entry name" value="POLYGLUTAMINE BINDING PROTEIN 1/MARVEL MEMBRANE-ASSOCIATING DOMAIN CONTAINING 3"/>
    <property type="match status" value="1"/>
</dbReference>
<evidence type="ECO:0000313" key="3">
    <source>
        <dbReference type="EMBL" id="KAF7825884.1"/>
    </source>
</evidence>
<feature type="region of interest" description="Disordered" evidence="1">
    <location>
        <begin position="147"/>
        <end position="173"/>
    </location>
</feature>
<accession>A0A834TXL5</accession>
<evidence type="ECO:0000256" key="1">
    <source>
        <dbReference type="SAM" id="MobiDB-lite"/>
    </source>
</evidence>
<reference evidence="3" key="1">
    <citation type="submission" date="2020-09" db="EMBL/GenBank/DDBJ databases">
        <title>Genome-Enabled Discovery of Anthraquinone Biosynthesis in Senna tora.</title>
        <authorList>
            <person name="Kang S.-H."/>
            <person name="Pandey R.P."/>
            <person name="Lee C.-M."/>
            <person name="Sim J.-S."/>
            <person name="Jeong J.-T."/>
            <person name="Choi B.-S."/>
            <person name="Jung M."/>
            <person name="Ginzburg D."/>
            <person name="Zhao K."/>
            <person name="Won S.Y."/>
            <person name="Oh T.-J."/>
            <person name="Yu Y."/>
            <person name="Kim N.-H."/>
            <person name="Lee O.R."/>
            <person name="Lee T.-H."/>
            <person name="Bashyal P."/>
            <person name="Kim T.-S."/>
            <person name="Lee W.-H."/>
            <person name="Kawkins C."/>
            <person name="Kim C.-K."/>
            <person name="Kim J.S."/>
            <person name="Ahn B.O."/>
            <person name="Rhee S.Y."/>
            <person name="Sohng J.K."/>
        </authorList>
    </citation>
    <scope>NUCLEOTIDE SEQUENCE</scope>
    <source>
        <tissue evidence="3">Leaf</tissue>
    </source>
</reference>
<feature type="region of interest" description="Disordered" evidence="1">
    <location>
        <begin position="1"/>
        <end position="37"/>
    </location>
</feature>
<dbReference type="Proteomes" id="UP000634136">
    <property type="component" value="Unassembled WGS sequence"/>
</dbReference>
<dbReference type="GO" id="GO:0045292">
    <property type="term" value="P:mRNA cis splicing, via spliceosome"/>
    <property type="evidence" value="ECO:0007669"/>
    <property type="project" value="TreeGrafter"/>
</dbReference>